<comment type="caution">
    <text evidence="4">The sequence shown here is derived from an EMBL/GenBank/DDBJ whole genome shotgun (WGS) entry which is preliminary data.</text>
</comment>
<evidence type="ECO:0000256" key="2">
    <source>
        <dbReference type="PROSITE-ProRule" id="PRU00169"/>
    </source>
</evidence>
<dbReference type="RefSeq" id="WP_203167053.1">
    <property type="nucleotide sequence ID" value="NZ_JAEVLS010000002.1"/>
</dbReference>
<dbReference type="PROSITE" id="PS50110">
    <property type="entry name" value="RESPONSE_REGULATORY"/>
    <property type="match status" value="1"/>
</dbReference>
<dbReference type="PANTHER" id="PTHR44591">
    <property type="entry name" value="STRESS RESPONSE REGULATOR PROTEIN 1"/>
    <property type="match status" value="1"/>
</dbReference>
<dbReference type="Gene3D" id="3.40.50.2300">
    <property type="match status" value="1"/>
</dbReference>
<dbReference type="SMART" id="SM00448">
    <property type="entry name" value="REC"/>
    <property type="match status" value="1"/>
</dbReference>
<dbReference type="InterPro" id="IPR050595">
    <property type="entry name" value="Bact_response_regulator"/>
</dbReference>
<protein>
    <submittedName>
        <fullName evidence="4">Response regulator</fullName>
    </submittedName>
</protein>
<organism evidence="4 5">
    <name type="scientific">Steroidobacter gossypii</name>
    <dbReference type="NCBI Taxonomy" id="2805490"/>
    <lineage>
        <taxon>Bacteria</taxon>
        <taxon>Pseudomonadati</taxon>
        <taxon>Pseudomonadota</taxon>
        <taxon>Gammaproteobacteria</taxon>
        <taxon>Steroidobacterales</taxon>
        <taxon>Steroidobacteraceae</taxon>
        <taxon>Steroidobacter</taxon>
    </lineage>
</organism>
<dbReference type="InterPro" id="IPR011006">
    <property type="entry name" value="CheY-like_superfamily"/>
</dbReference>
<dbReference type="PANTHER" id="PTHR44591:SF3">
    <property type="entry name" value="RESPONSE REGULATORY DOMAIN-CONTAINING PROTEIN"/>
    <property type="match status" value="1"/>
</dbReference>
<dbReference type="Pfam" id="PF00072">
    <property type="entry name" value="Response_reg"/>
    <property type="match status" value="1"/>
</dbReference>
<feature type="domain" description="Response regulatory" evidence="3">
    <location>
        <begin position="13"/>
        <end position="126"/>
    </location>
</feature>
<dbReference type="EMBL" id="JAEVLS010000002">
    <property type="protein sequence ID" value="MBM0104985.1"/>
    <property type="molecule type" value="Genomic_DNA"/>
</dbReference>
<proteinExistence type="predicted"/>
<feature type="modified residue" description="4-aspartylphosphate" evidence="2">
    <location>
        <position position="62"/>
    </location>
</feature>
<evidence type="ECO:0000256" key="1">
    <source>
        <dbReference type="ARBA" id="ARBA00022553"/>
    </source>
</evidence>
<reference evidence="4 5" key="1">
    <citation type="journal article" date="2021" name="Int. J. Syst. Evol. Microbiol.">
        <title>Steroidobacter gossypii sp. nov., isolated from soil of cotton cropping field.</title>
        <authorList>
            <person name="Huang R."/>
            <person name="Yang S."/>
            <person name="Zhen C."/>
            <person name="Liu W."/>
        </authorList>
    </citation>
    <scope>NUCLEOTIDE SEQUENCE [LARGE SCALE GENOMIC DNA]</scope>
    <source>
        <strain evidence="4 5">S1-65</strain>
    </source>
</reference>
<evidence type="ECO:0000313" key="4">
    <source>
        <dbReference type="EMBL" id="MBM0104985.1"/>
    </source>
</evidence>
<accession>A0ABS1WVI7</accession>
<keyword evidence="5" id="KW-1185">Reference proteome</keyword>
<dbReference type="Proteomes" id="UP000661077">
    <property type="component" value="Unassembled WGS sequence"/>
</dbReference>
<dbReference type="InterPro" id="IPR001789">
    <property type="entry name" value="Sig_transdc_resp-reg_receiver"/>
</dbReference>
<dbReference type="SUPFAM" id="SSF52172">
    <property type="entry name" value="CheY-like"/>
    <property type="match status" value="1"/>
</dbReference>
<evidence type="ECO:0000259" key="3">
    <source>
        <dbReference type="PROSITE" id="PS50110"/>
    </source>
</evidence>
<sequence>MSTELSPSAHQPTILVVEDEVLIRMHVVDSLRDFGFTVLESGDTDEATALLQANAVDLVFTDITLPGEFDGFGLVEWIRARTPRLPVILTSGGHNAELAAQRCKGEPFLEKPYDVVKLSEWIVAMLARAGTAT</sequence>
<gene>
    <name evidence="4" type="ORF">JM946_09500</name>
</gene>
<keyword evidence="1 2" id="KW-0597">Phosphoprotein</keyword>
<name>A0ABS1WVI7_9GAMM</name>
<evidence type="ECO:0000313" key="5">
    <source>
        <dbReference type="Proteomes" id="UP000661077"/>
    </source>
</evidence>